<evidence type="ECO:0000256" key="1">
    <source>
        <dbReference type="SAM" id="Phobius"/>
    </source>
</evidence>
<keyword evidence="1" id="KW-1133">Transmembrane helix</keyword>
<protein>
    <recommendedName>
        <fullName evidence="4">DUF2975 domain-containing protein</fullName>
    </recommendedName>
</protein>
<gene>
    <name evidence="2" type="ORF">E5986_06415</name>
</gene>
<comment type="caution">
    <text evidence="2">The sequence shown here is derived from an EMBL/GenBank/DDBJ whole genome shotgun (WGS) entry which is preliminary data.</text>
</comment>
<evidence type="ECO:0000313" key="3">
    <source>
        <dbReference type="Proteomes" id="UP000308978"/>
    </source>
</evidence>
<feature type="transmembrane region" description="Helical" evidence="1">
    <location>
        <begin position="62"/>
        <end position="83"/>
    </location>
</feature>
<sequence>MDRHLIAIRKTRARLESICKTLGIVSLIVFILYCVAVAAIILCMAFPPSGFSRIGPLTPLDLVPFVANTAATGLAIFVFWRLFAEIGRGSSPFNPLRIRQTQVLGMLFLLSAVANFFAFPSVDVGVSNGEAHMLLNSTAQPPSDDLNIDLSSIAASIICFALSLIFKYGSTLECEADDLV</sequence>
<dbReference type="EMBL" id="SSTJ01000006">
    <property type="protein sequence ID" value="THG37389.1"/>
    <property type="molecule type" value="Genomic_DNA"/>
</dbReference>
<dbReference type="AlphaFoldDB" id="A0A4S4G1L5"/>
<dbReference type="RefSeq" id="WP_136434354.1">
    <property type="nucleotide sequence ID" value="NZ_JAAWMV010000005.1"/>
</dbReference>
<accession>A0A4S4G1L5</accession>
<feature type="transmembrane region" description="Helical" evidence="1">
    <location>
        <begin position="21"/>
        <end position="42"/>
    </location>
</feature>
<name>A0A4S4G1L5_9ACTN</name>
<keyword evidence="1" id="KW-0472">Membrane</keyword>
<dbReference type="Proteomes" id="UP000308978">
    <property type="component" value="Unassembled WGS sequence"/>
</dbReference>
<feature type="transmembrane region" description="Helical" evidence="1">
    <location>
        <begin position="146"/>
        <end position="166"/>
    </location>
</feature>
<proteinExistence type="predicted"/>
<evidence type="ECO:0008006" key="4">
    <source>
        <dbReference type="Google" id="ProtNLM"/>
    </source>
</evidence>
<evidence type="ECO:0000313" key="2">
    <source>
        <dbReference type="EMBL" id="THG37389.1"/>
    </source>
</evidence>
<keyword evidence="1" id="KW-0812">Transmembrane</keyword>
<feature type="transmembrane region" description="Helical" evidence="1">
    <location>
        <begin position="103"/>
        <end position="126"/>
    </location>
</feature>
<organism evidence="2 3">
    <name type="scientific">Adlercreutzia caecimuris</name>
    <dbReference type="NCBI Taxonomy" id="671266"/>
    <lineage>
        <taxon>Bacteria</taxon>
        <taxon>Bacillati</taxon>
        <taxon>Actinomycetota</taxon>
        <taxon>Coriobacteriia</taxon>
        <taxon>Eggerthellales</taxon>
        <taxon>Eggerthellaceae</taxon>
        <taxon>Adlercreutzia</taxon>
    </lineage>
</organism>
<reference evidence="2 3" key="1">
    <citation type="submission" date="2019-04" db="EMBL/GenBank/DDBJ databases">
        <title>Microbes associate with the intestines of laboratory mice.</title>
        <authorList>
            <person name="Navarre W."/>
            <person name="Wong E."/>
            <person name="Huang K.C."/>
            <person name="Tropini C."/>
            <person name="Ng K."/>
            <person name="Yu B."/>
        </authorList>
    </citation>
    <scope>NUCLEOTIDE SEQUENCE [LARGE SCALE GENOMIC DNA]</scope>
    <source>
        <strain evidence="2 3">NM80_B27</strain>
    </source>
</reference>